<evidence type="ECO:0000313" key="1">
    <source>
        <dbReference type="EMBL" id="MFD2800714.1"/>
    </source>
</evidence>
<sequence length="87" mass="9657">MSTTVTLLTQPDCHLCEHAKDVLARVARDHPLEVIEVDLRTTEGRRLADGAGVLFAPGVLLEGRPFAHGRLSERKLRKTLDRTARTT</sequence>
<dbReference type="RefSeq" id="WP_377393596.1">
    <property type="nucleotide sequence ID" value="NZ_JBHSAN010000036.1"/>
</dbReference>
<dbReference type="Pfam" id="PF05768">
    <property type="entry name" value="Glrx-like"/>
    <property type="match status" value="1"/>
</dbReference>
<name>A0ABW5WC38_9PSEU</name>
<dbReference type="SUPFAM" id="SSF52833">
    <property type="entry name" value="Thioredoxin-like"/>
    <property type="match status" value="1"/>
</dbReference>
<dbReference type="Proteomes" id="UP001597478">
    <property type="component" value="Unassembled WGS sequence"/>
</dbReference>
<dbReference type="EMBL" id="JBHUOF010000020">
    <property type="protein sequence ID" value="MFD2800714.1"/>
    <property type="molecule type" value="Genomic_DNA"/>
</dbReference>
<gene>
    <name evidence="1" type="ORF">ACFS2C_15070</name>
</gene>
<dbReference type="Gene3D" id="3.40.30.10">
    <property type="entry name" value="Glutaredoxin"/>
    <property type="match status" value="1"/>
</dbReference>
<dbReference type="InterPro" id="IPR008554">
    <property type="entry name" value="Glutaredoxin-like"/>
</dbReference>
<reference evidence="2" key="1">
    <citation type="journal article" date="2019" name="Int. J. Syst. Evol. Microbiol.">
        <title>The Global Catalogue of Microorganisms (GCM) 10K type strain sequencing project: providing services to taxonomists for standard genome sequencing and annotation.</title>
        <authorList>
            <consortium name="The Broad Institute Genomics Platform"/>
            <consortium name="The Broad Institute Genome Sequencing Center for Infectious Disease"/>
            <person name="Wu L."/>
            <person name="Ma J."/>
        </authorList>
    </citation>
    <scope>NUCLEOTIDE SEQUENCE [LARGE SCALE GENOMIC DNA]</scope>
    <source>
        <strain evidence="2">IBRC-M 10906</strain>
    </source>
</reference>
<keyword evidence="2" id="KW-1185">Reference proteome</keyword>
<dbReference type="InterPro" id="IPR036249">
    <property type="entry name" value="Thioredoxin-like_sf"/>
</dbReference>
<organism evidence="1 2">
    <name type="scientific">Prauserella oleivorans</name>
    <dbReference type="NCBI Taxonomy" id="1478153"/>
    <lineage>
        <taxon>Bacteria</taxon>
        <taxon>Bacillati</taxon>
        <taxon>Actinomycetota</taxon>
        <taxon>Actinomycetes</taxon>
        <taxon>Pseudonocardiales</taxon>
        <taxon>Pseudonocardiaceae</taxon>
        <taxon>Prauserella</taxon>
    </lineage>
</organism>
<comment type="caution">
    <text evidence="1">The sequence shown here is derived from an EMBL/GenBank/DDBJ whole genome shotgun (WGS) entry which is preliminary data.</text>
</comment>
<proteinExistence type="predicted"/>
<accession>A0ABW5WC38</accession>
<protein>
    <submittedName>
        <fullName evidence="1">Glutaredoxin family protein</fullName>
    </submittedName>
</protein>
<evidence type="ECO:0000313" key="2">
    <source>
        <dbReference type="Proteomes" id="UP001597478"/>
    </source>
</evidence>